<name>A0A923S789_9FIRM</name>
<evidence type="ECO:0000313" key="1">
    <source>
        <dbReference type="EMBL" id="MBC5770494.1"/>
    </source>
</evidence>
<dbReference type="RefSeq" id="WP_187014743.1">
    <property type="nucleotide sequence ID" value="NZ_JACOQI010000007.1"/>
</dbReference>
<reference evidence="1" key="1">
    <citation type="submission" date="2020-08" db="EMBL/GenBank/DDBJ databases">
        <title>Genome public.</title>
        <authorList>
            <person name="Liu C."/>
            <person name="Sun Q."/>
        </authorList>
    </citation>
    <scope>NUCLEOTIDE SEQUENCE</scope>
    <source>
        <strain evidence="1">BX15</strain>
    </source>
</reference>
<dbReference type="Proteomes" id="UP000620327">
    <property type="component" value="Unassembled WGS sequence"/>
</dbReference>
<gene>
    <name evidence="1" type="ORF">H8Z83_09200</name>
</gene>
<organism evidence="1 2">
    <name type="scientific">Dysosmobacter segnis</name>
    <dbReference type="NCBI Taxonomy" id="2763042"/>
    <lineage>
        <taxon>Bacteria</taxon>
        <taxon>Bacillati</taxon>
        <taxon>Bacillota</taxon>
        <taxon>Clostridia</taxon>
        <taxon>Eubacteriales</taxon>
        <taxon>Oscillospiraceae</taxon>
        <taxon>Dysosmobacter</taxon>
    </lineage>
</organism>
<keyword evidence="2" id="KW-1185">Reference proteome</keyword>
<evidence type="ECO:0000313" key="2">
    <source>
        <dbReference type="Proteomes" id="UP000620327"/>
    </source>
</evidence>
<dbReference type="AlphaFoldDB" id="A0A923S789"/>
<accession>A0A923S789</accession>
<protein>
    <submittedName>
        <fullName evidence="1">Uncharacterized protein</fullName>
    </submittedName>
</protein>
<sequence length="107" mass="12006">MEKMFEKIISEGKKSGKSIEEINAELKAAGANFHLNPDGGVAGWTDAEMEEGFIPAEEEPKEARRTLDMRRRMEFAGTEQIQWIPGGRFAVSYDEDGYAKSAVRLHD</sequence>
<dbReference type="EMBL" id="JACOQI010000007">
    <property type="protein sequence ID" value="MBC5770494.1"/>
    <property type="molecule type" value="Genomic_DNA"/>
</dbReference>
<proteinExistence type="predicted"/>
<comment type="caution">
    <text evidence="1">The sequence shown here is derived from an EMBL/GenBank/DDBJ whole genome shotgun (WGS) entry which is preliminary data.</text>
</comment>